<dbReference type="EMBL" id="BMKM01000010">
    <property type="protein sequence ID" value="GGE30309.1"/>
    <property type="molecule type" value="Genomic_DNA"/>
</dbReference>
<reference evidence="3" key="2">
    <citation type="submission" date="2020-09" db="EMBL/GenBank/DDBJ databases">
        <authorList>
            <person name="Sun Q."/>
            <person name="Zhou Y."/>
        </authorList>
    </citation>
    <scope>NUCLEOTIDE SEQUENCE</scope>
    <source>
        <strain evidence="3">CGMCC 1.15966</strain>
    </source>
</reference>
<evidence type="ECO:0000313" key="3">
    <source>
        <dbReference type="EMBL" id="GGE30309.1"/>
    </source>
</evidence>
<dbReference type="InterPro" id="IPR013320">
    <property type="entry name" value="ConA-like_dom_sf"/>
</dbReference>
<dbReference type="Pfam" id="PF16356">
    <property type="entry name" value="DUF4983"/>
    <property type="match status" value="1"/>
</dbReference>
<dbReference type="Pfam" id="PF13385">
    <property type="entry name" value="Laminin_G_3"/>
    <property type="match status" value="1"/>
</dbReference>
<gene>
    <name evidence="3" type="ORF">GCM10011516_30180</name>
</gene>
<evidence type="ECO:0000259" key="2">
    <source>
        <dbReference type="Pfam" id="PF16356"/>
    </source>
</evidence>
<organism evidence="3 4">
    <name type="scientific">Sphingobacterium cellulitidis</name>
    <dbReference type="NCBI Taxonomy" id="1768011"/>
    <lineage>
        <taxon>Bacteria</taxon>
        <taxon>Pseudomonadati</taxon>
        <taxon>Bacteroidota</taxon>
        <taxon>Sphingobacteriia</taxon>
        <taxon>Sphingobacteriales</taxon>
        <taxon>Sphingobacteriaceae</taxon>
        <taxon>Sphingobacterium</taxon>
    </lineage>
</organism>
<comment type="caution">
    <text evidence="3">The sequence shown here is derived from an EMBL/GenBank/DDBJ whole genome shotgun (WGS) entry which is preliminary data.</text>
</comment>
<dbReference type="Proteomes" id="UP000614460">
    <property type="component" value="Unassembled WGS sequence"/>
</dbReference>
<protein>
    <recommendedName>
        <fullName evidence="2">DUF4983 domain-containing protein</fullName>
    </recommendedName>
</protein>
<dbReference type="InterPro" id="IPR032309">
    <property type="entry name" value="DUF4983"/>
</dbReference>
<dbReference type="RefSeq" id="WP_182499550.1">
    <property type="nucleotide sequence ID" value="NZ_BMKM01000010.1"/>
</dbReference>
<evidence type="ECO:0000256" key="1">
    <source>
        <dbReference type="SAM" id="SignalP"/>
    </source>
</evidence>
<evidence type="ECO:0000313" key="4">
    <source>
        <dbReference type="Proteomes" id="UP000614460"/>
    </source>
</evidence>
<dbReference type="GO" id="GO:0005975">
    <property type="term" value="P:carbohydrate metabolic process"/>
    <property type="evidence" value="ECO:0007669"/>
    <property type="project" value="UniProtKB-ARBA"/>
</dbReference>
<proteinExistence type="predicted"/>
<dbReference type="InterPro" id="IPR002591">
    <property type="entry name" value="Phosphodiest/P_Trfase"/>
</dbReference>
<dbReference type="PROSITE" id="PS51257">
    <property type="entry name" value="PROKAR_LIPOPROTEIN"/>
    <property type="match status" value="1"/>
</dbReference>
<dbReference type="SUPFAM" id="SSF53649">
    <property type="entry name" value="Alkaline phosphatase-like"/>
    <property type="match status" value="1"/>
</dbReference>
<feature type="signal peptide" evidence="1">
    <location>
        <begin position="1"/>
        <end position="25"/>
    </location>
</feature>
<dbReference type="InterPro" id="IPR017850">
    <property type="entry name" value="Alkaline_phosphatase_core_sf"/>
</dbReference>
<name>A0A8H9KWU4_9SPHI</name>
<accession>A0A8H9KWU4</accession>
<dbReference type="GO" id="GO:0004553">
    <property type="term" value="F:hydrolase activity, hydrolyzing O-glycosyl compounds"/>
    <property type="evidence" value="ECO:0007669"/>
    <property type="project" value="UniProtKB-ARBA"/>
</dbReference>
<dbReference type="AlphaFoldDB" id="A0A8H9KWU4"/>
<keyword evidence="4" id="KW-1185">Reference proteome</keyword>
<feature type="chain" id="PRO_5034492560" description="DUF4983 domain-containing protein" evidence="1">
    <location>
        <begin position="26"/>
        <end position="573"/>
    </location>
</feature>
<dbReference type="Gene3D" id="2.60.120.200">
    <property type="match status" value="1"/>
</dbReference>
<dbReference type="Pfam" id="PF01663">
    <property type="entry name" value="Phosphodiest"/>
    <property type="match status" value="1"/>
</dbReference>
<keyword evidence="1" id="KW-0732">Signal</keyword>
<reference evidence="3" key="1">
    <citation type="journal article" date="2014" name="Int. J. Syst. Evol. Microbiol.">
        <title>Complete genome sequence of Corynebacterium casei LMG S-19264T (=DSM 44701T), isolated from a smear-ripened cheese.</title>
        <authorList>
            <consortium name="US DOE Joint Genome Institute (JGI-PGF)"/>
            <person name="Walter F."/>
            <person name="Albersmeier A."/>
            <person name="Kalinowski J."/>
            <person name="Ruckert C."/>
        </authorList>
    </citation>
    <scope>NUCLEOTIDE SEQUENCE</scope>
    <source>
        <strain evidence="3">CGMCC 1.15966</strain>
    </source>
</reference>
<feature type="domain" description="DUF4983" evidence="2">
    <location>
        <begin position="481"/>
        <end position="571"/>
    </location>
</feature>
<dbReference type="SUPFAM" id="SSF49899">
    <property type="entry name" value="Concanavalin A-like lectins/glucanases"/>
    <property type="match status" value="1"/>
</dbReference>
<sequence>MKKRILNSISAFMLMILGLTTITSCQEEFSKVIPENNNDSIDVIYGTPKVLLLIVDGARGESVRTSNIPNINALIPHSIYSWVSLSEENAAGIYSNWSNLFTGVNFSKHGVRDNTIENNKFDAYPLLAQRIKDATNDSIKMSTISSNATFLKYFGANTKAQTAQNDDDVTTKVINDLKDEKLSLITGHFSAVDAAGKSAGYDVSKPAYKAAIEKFDAQVGQMIKALEARPSYAKENWMVVITSSQGGEYEIPPAQNDNTIFSNAAVNTFTVIYSPKFSTKFVGKPFIGNKFIGDFMRFNAENYAQLDSGDNSIFNLDNKDFTIELKIKKNKGRDNNYAFWYPSIIGKRQHWQGGWGEDPSGIGWVIHLSGESWIFNARGDKGTGEVKADKNLNRGTWNSIAVTGQTVDGKRTVRLYTNGELSKEAEITGWGSITSEAKLRIGFLETREGWRSDAYLADVKIWKEALSPQTIKQYSCEVGVESNHPNINFLAGYWPMNSTDGSVLLDEGPFGSHMKTHGNYPITNLNDFICAPSAETLSALVPRNIDVATQIISWLKVPRQLSWGLDGRVWIDK</sequence>
<dbReference type="Gene3D" id="3.40.720.10">
    <property type="entry name" value="Alkaline Phosphatase, subunit A"/>
    <property type="match status" value="1"/>
</dbReference>